<dbReference type="HAMAP" id="MF_00048">
    <property type="entry name" value="UPF0102"/>
    <property type="match status" value="1"/>
</dbReference>
<dbReference type="InterPro" id="IPR011335">
    <property type="entry name" value="Restrct_endonuc-II-like"/>
</dbReference>
<dbReference type="EMBL" id="MFSR01000089">
    <property type="protein sequence ID" value="OGI37565.1"/>
    <property type="molecule type" value="Genomic_DNA"/>
</dbReference>
<comment type="caution">
    <text evidence="3">The sequence shown here is derived from an EMBL/GenBank/DDBJ whole genome shotgun (WGS) entry which is preliminary data.</text>
</comment>
<evidence type="ECO:0000313" key="4">
    <source>
        <dbReference type="Proteomes" id="UP000179334"/>
    </source>
</evidence>
<dbReference type="AlphaFoldDB" id="A0A1F6SXW7"/>
<evidence type="ECO:0000256" key="1">
    <source>
        <dbReference type="ARBA" id="ARBA00006738"/>
    </source>
</evidence>
<gene>
    <name evidence="3" type="ORF">A2V91_01665</name>
</gene>
<dbReference type="NCBIfam" id="TIGR00252">
    <property type="entry name" value="YraN family protein"/>
    <property type="match status" value="1"/>
</dbReference>
<reference evidence="3 4" key="1">
    <citation type="journal article" date="2016" name="Nat. Commun.">
        <title>Thousands of microbial genomes shed light on interconnected biogeochemical processes in an aquifer system.</title>
        <authorList>
            <person name="Anantharaman K."/>
            <person name="Brown C.T."/>
            <person name="Hug L.A."/>
            <person name="Sharon I."/>
            <person name="Castelle C.J."/>
            <person name="Probst A.J."/>
            <person name="Thomas B.C."/>
            <person name="Singh A."/>
            <person name="Wilkins M.J."/>
            <person name="Karaoz U."/>
            <person name="Brodie E.L."/>
            <person name="Williams K.H."/>
            <person name="Hubbard S.S."/>
            <person name="Banfield J.F."/>
        </authorList>
    </citation>
    <scope>NUCLEOTIDE SEQUENCE [LARGE SCALE GENOMIC DNA]</scope>
</reference>
<dbReference type="PANTHER" id="PTHR34039:SF1">
    <property type="entry name" value="UPF0102 PROTEIN YRAN"/>
    <property type="match status" value="1"/>
</dbReference>
<dbReference type="CDD" id="cd20736">
    <property type="entry name" value="PoNe_Nuclease"/>
    <property type="match status" value="1"/>
</dbReference>
<comment type="similarity">
    <text evidence="1 2">Belongs to the UPF0102 family.</text>
</comment>
<evidence type="ECO:0000256" key="2">
    <source>
        <dbReference type="HAMAP-Rule" id="MF_00048"/>
    </source>
</evidence>
<dbReference type="InterPro" id="IPR011856">
    <property type="entry name" value="tRNA_endonuc-like_dom_sf"/>
</dbReference>
<proteinExistence type="inferred from homology"/>
<organism evidence="3 4">
    <name type="scientific">Candidatus Muproteobacteria bacterium RBG_16_64_10</name>
    <dbReference type="NCBI Taxonomy" id="1817757"/>
    <lineage>
        <taxon>Bacteria</taxon>
        <taxon>Pseudomonadati</taxon>
        <taxon>Pseudomonadota</taxon>
        <taxon>Candidatus Muproteobacteria</taxon>
    </lineage>
</organism>
<dbReference type="NCBIfam" id="NF009150">
    <property type="entry name" value="PRK12497.1-3"/>
    <property type="match status" value="1"/>
</dbReference>
<sequence length="121" mass="13397">MAPEPPPHQRRGREAEDTACAHLTHHGLGLLARNYRSPWGEIDLVMQDGATLVFVEVRYRGSRDFGTPAETVDSGKQARLRATAEHYLQRTRGASRKACRFDIVAIAGGPDGGLDWLRNAF</sequence>
<dbReference type="Pfam" id="PF02021">
    <property type="entry name" value="UPF0102"/>
    <property type="match status" value="1"/>
</dbReference>
<dbReference type="SUPFAM" id="SSF52980">
    <property type="entry name" value="Restriction endonuclease-like"/>
    <property type="match status" value="1"/>
</dbReference>
<protein>
    <recommendedName>
        <fullName evidence="2">UPF0102 protein A2V91_01665</fullName>
    </recommendedName>
</protein>
<dbReference type="GO" id="GO:0003676">
    <property type="term" value="F:nucleic acid binding"/>
    <property type="evidence" value="ECO:0007669"/>
    <property type="project" value="InterPro"/>
</dbReference>
<dbReference type="Gene3D" id="3.40.1350.10">
    <property type="match status" value="1"/>
</dbReference>
<evidence type="ECO:0000313" key="3">
    <source>
        <dbReference type="EMBL" id="OGI37565.1"/>
    </source>
</evidence>
<name>A0A1F6SXW7_9PROT</name>
<dbReference type="Proteomes" id="UP000179334">
    <property type="component" value="Unassembled WGS sequence"/>
</dbReference>
<dbReference type="PANTHER" id="PTHR34039">
    <property type="entry name" value="UPF0102 PROTEIN YRAN"/>
    <property type="match status" value="1"/>
</dbReference>
<accession>A0A1F6SXW7</accession>
<dbReference type="InterPro" id="IPR003509">
    <property type="entry name" value="UPF0102_YraN-like"/>
</dbReference>